<proteinExistence type="predicted"/>
<keyword evidence="2 4" id="KW-0503">Monooxygenase</keyword>
<sequence length="372" mass="39753">MMAKRALIVGGGVGGMSAALALHRTGWAVTLIDHDPAWRVAGAGITLTGLSLRAFADLDILTEVRRRGAVGAGLRVREVDGTLRFETPLPSDPEPIDLGGGIMRPELHAILSERVRATDIEVRLGVGLDNFKPDDDLVEVAFSDGTTGAFEVVVGADGLHSSLRSKLFPDAAVPEFTGQGCWRIVAQRPAAIDRGEMYVGGAAKVGLVPVSESEMYMFILEHVPDNPWFAPEDFVPHVKQLLEPFGGEVANVRNAISEDSAIIYRPLEWHILEKPWSVGRIILIGDAAHGTTPHMASGAGLAVEDALALAEELANDGDVPAALTAYTERRFERAKLVVETSVGLGKAEMARLPPGAGALKQVSVVQKLRQPY</sequence>
<evidence type="ECO:0000259" key="3">
    <source>
        <dbReference type="Pfam" id="PF01494"/>
    </source>
</evidence>
<accession>A0ABU9IFH3</accession>
<feature type="domain" description="FAD-binding" evidence="3">
    <location>
        <begin position="6"/>
        <end position="340"/>
    </location>
</feature>
<dbReference type="SUPFAM" id="SSF51905">
    <property type="entry name" value="FAD/NAD(P)-binding domain"/>
    <property type="match status" value="1"/>
</dbReference>
<dbReference type="PANTHER" id="PTHR13789">
    <property type="entry name" value="MONOOXYGENASE"/>
    <property type="match status" value="1"/>
</dbReference>
<dbReference type="EMBL" id="JBBYHV010000002">
    <property type="protein sequence ID" value="MEL1251174.1"/>
    <property type="molecule type" value="Genomic_DNA"/>
</dbReference>
<comment type="caution">
    <text evidence="4">The sequence shown here is derived from an EMBL/GenBank/DDBJ whole genome shotgun (WGS) entry which is preliminary data.</text>
</comment>
<organism evidence="4 5">
    <name type="scientific">Aurantiacibacter gilvus</name>
    <dbReference type="NCBI Taxonomy" id="3139141"/>
    <lineage>
        <taxon>Bacteria</taxon>
        <taxon>Pseudomonadati</taxon>
        <taxon>Pseudomonadota</taxon>
        <taxon>Alphaproteobacteria</taxon>
        <taxon>Sphingomonadales</taxon>
        <taxon>Erythrobacteraceae</taxon>
        <taxon>Aurantiacibacter</taxon>
    </lineage>
</organism>
<reference evidence="4 5" key="1">
    <citation type="submission" date="2024-04" db="EMBL/GenBank/DDBJ databases">
        <title>Aurantiacibacter sp. DGU6 16S ribosomal RNA gene Genome sequencing and assembly.</title>
        <authorList>
            <person name="Park S."/>
        </authorList>
    </citation>
    <scope>NUCLEOTIDE SEQUENCE [LARGE SCALE GENOMIC DNA]</scope>
    <source>
        <strain evidence="4 5">DGU6</strain>
    </source>
</reference>
<dbReference type="InterPro" id="IPR050493">
    <property type="entry name" value="FAD-dep_Monooxygenase_BioMet"/>
</dbReference>
<evidence type="ECO:0000313" key="4">
    <source>
        <dbReference type="EMBL" id="MEL1251174.1"/>
    </source>
</evidence>
<dbReference type="Pfam" id="PF01494">
    <property type="entry name" value="FAD_binding_3"/>
    <property type="match status" value="1"/>
</dbReference>
<dbReference type="GO" id="GO:0004497">
    <property type="term" value="F:monooxygenase activity"/>
    <property type="evidence" value="ECO:0007669"/>
    <property type="project" value="UniProtKB-KW"/>
</dbReference>
<dbReference type="PANTHER" id="PTHR13789:SF309">
    <property type="entry name" value="PUTATIVE (AFU_ORTHOLOGUE AFUA_6G14510)-RELATED"/>
    <property type="match status" value="1"/>
</dbReference>
<dbReference type="NCBIfam" id="NF005313">
    <property type="entry name" value="PRK06847.1"/>
    <property type="match status" value="1"/>
</dbReference>
<dbReference type="PRINTS" id="PR00420">
    <property type="entry name" value="RNGMNOXGNASE"/>
</dbReference>
<evidence type="ECO:0000256" key="1">
    <source>
        <dbReference type="ARBA" id="ARBA00023002"/>
    </source>
</evidence>
<name>A0ABU9IFH3_9SPHN</name>
<dbReference type="Proteomes" id="UP001497045">
    <property type="component" value="Unassembled WGS sequence"/>
</dbReference>
<evidence type="ECO:0000313" key="5">
    <source>
        <dbReference type="Proteomes" id="UP001497045"/>
    </source>
</evidence>
<protein>
    <submittedName>
        <fullName evidence="4">FAD-dependent monooxygenase</fullName>
    </submittedName>
</protein>
<dbReference type="Gene3D" id="3.50.50.60">
    <property type="entry name" value="FAD/NAD(P)-binding domain"/>
    <property type="match status" value="1"/>
</dbReference>
<dbReference type="InterPro" id="IPR036188">
    <property type="entry name" value="FAD/NAD-bd_sf"/>
</dbReference>
<dbReference type="InterPro" id="IPR002938">
    <property type="entry name" value="FAD-bd"/>
</dbReference>
<keyword evidence="1" id="KW-0560">Oxidoreductase</keyword>
<gene>
    <name evidence="4" type="ORF">AAEO60_10875</name>
</gene>
<evidence type="ECO:0000256" key="2">
    <source>
        <dbReference type="ARBA" id="ARBA00023033"/>
    </source>
</evidence>
<keyword evidence="5" id="KW-1185">Reference proteome</keyword>
<dbReference type="RefSeq" id="WP_341673735.1">
    <property type="nucleotide sequence ID" value="NZ_JBBYHV010000002.1"/>
</dbReference>